<dbReference type="EMBL" id="BAABIM010000005">
    <property type="protein sequence ID" value="GAA4698421.1"/>
    <property type="molecule type" value="Genomic_DNA"/>
</dbReference>
<reference evidence="3" key="1">
    <citation type="journal article" date="2019" name="Int. J. Syst. Evol. Microbiol.">
        <title>The Global Catalogue of Microorganisms (GCM) 10K type strain sequencing project: providing services to taxonomists for standard genome sequencing and annotation.</title>
        <authorList>
            <consortium name="The Broad Institute Genomics Platform"/>
            <consortium name="The Broad Institute Genome Sequencing Center for Infectious Disease"/>
            <person name="Wu L."/>
            <person name="Ma J."/>
        </authorList>
    </citation>
    <scope>NUCLEOTIDE SEQUENCE [LARGE SCALE GENOMIC DNA]</scope>
    <source>
        <strain evidence="3">JCM 18127</strain>
    </source>
</reference>
<accession>A0ABP8X379</accession>
<name>A0ABP8X379_9ACTN</name>
<keyword evidence="1" id="KW-0472">Membrane</keyword>
<organism evidence="2 3">
    <name type="scientific">Nocardioides nanhaiensis</name>
    <dbReference type="NCBI Taxonomy" id="1476871"/>
    <lineage>
        <taxon>Bacteria</taxon>
        <taxon>Bacillati</taxon>
        <taxon>Actinomycetota</taxon>
        <taxon>Actinomycetes</taxon>
        <taxon>Propionibacteriales</taxon>
        <taxon>Nocardioidaceae</taxon>
        <taxon>Nocardioides</taxon>
    </lineage>
</organism>
<gene>
    <name evidence="2" type="ORF">GCM10023226_41220</name>
</gene>
<keyword evidence="3" id="KW-1185">Reference proteome</keyword>
<keyword evidence="1" id="KW-1133">Transmembrane helix</keyword>
<evidence type="ECO:0000256" key="1">
    <source>
        <dbReference type="SAM" id="Phobius"/>
    </source>
</evidence>
<feature type="transmembrane region" description="Helical" evidence="1">
    <location>
        <begin position="12"/>
        <end position="33"/>
    </location>
</feature>
<comment type="caution">
    <text evidence="2">The sequence shown here is derived from an EMBL/GenBank/DDBJ whole genome shotgun (WGS) entry which is preliminary data.</text>
</comment>
<evidence type="ECO:0000313" key="3">
    <source>
        <dbReference type="Proteomes" id="UP001500621"/>
    </source>
</evidence>
<dbReference type="Proteomes" id="UP001500621">
    <property type="component" value="Unassembled WGS sequence"/>
</dbReference>
<sequence>MDPTVVSRPALALASYLGTALLVGGVLCFVAAFVNHDAFRNTFYDDLGNEAVIGSSTTLLLVVLGLLLVLHGAVLLLWRAASRPRRT</sequence>
<evidence type="ECO:0000313" key="2">
    <source>
        <dbReference type="EMBL" id="GAA4698421.1"/>
    </source>
</evidence>
<keyword evidence="1" id="KW-0812">Transmembrane</keyword>
<feature type="transmembrane region" description="Helical" evidence="1">
    <location>
        <begin position="53"/>
        <end position="78"/>
    </location>
</feature>
<proteinExistence type="predicted"/>
<evidence type="ECO:0008006" key="4">
    <source>
        <dbReference type="Google" id="ProtNLM"/>
    </source>
</evidence>
<protein>
    <recommendedName>
        <fullName evidence="4">DUF3955 domain-containing protein</fullName>
    </recommendedName>
</protein>